<keyword evidence="3 10" id="KW-0663">Pyridoxal phosphate</keyword>
<dbReference type="EC" id="3.5.1.2" evidence="10"/>
<evidence type="ECO:0000256" key="1">
    <source>
        <dbReference type="ARBA" id="ARBA00008345"/>
    </source>
</evidence>
<feature type="binding site" evidence="10 12">
    <location>
        <begin position="134"/>
        <end position="135"/>
    </location>
    <ligand>
        <name>L-glutamine</name>
        <dbReference type="ChEBI" id="CHEBI:58359"/>
    </ligand>
</feature>
<dbReference type="PANTHER" id="PTHR31559:SF0">
    <property type="entry name" value="PYRIDOXAL 5'-PHOSPHATE SYNTHASE SUBUNIT SNO1-RELATED"/>
    <property type="match status" value="1"/>
</dbReference>
<keyword evidence="5 10" id="KW-0456">Lyase</keyword>
<feature type="binding site" evidence="10 12">
    <location>
        <position position="108"/>
    </location>
    <ligand>
        <name>L-glutamine</name>
        <dbReference type="ChEBI" id="CHEBI:58359"/>
    </ligand>
</feature>
<dbReference type="Pfam" id="PF01174">
    <property type="entry name" value="SNO"/>
    <property type="match status" value="1"/>
</dbReference>
<evidence type="ECO:0000256" key="5">
    <source>
        <dbReference type="ARBA" id="ARBA00023239"/>
    </source>
</evidence>
<dbReference type="GO" id="GO:0042823">
    <property type="term" value="P:pyridoxal phosphate biosynthetic process"/>
    <property type="evidence" value="ECO:0007669"/>
    <property type="project" value="UniProtKB-UniRule"/>
</dbReference>
<accession>A0A6C1TWS3</accession>
<comment type="catalytic activity">
    <reaction evidence="6 10">
        <text>aldehydo-D-ribose 5-phosphate + D-glyceraldehyde 3-phosphate + L-glutamine = pyridoxal 5'-phosphate + L-glutamate + phosphate + 3 H2O + H(+)</text>
        <dbReference type="Rhea" id="RHEA:31507"/>
        <dbReference type="ChEBI" id="CHEBI:15377"/>
        <dbReference type="ChEBI" id="CHEBI:15378"/>
        <dbReference type="ChEBI" id="CHEBI:29985"/>
        <dbReference type="ChEBI" id="CHEBI:43474"/>
        <dbReference type="ChEBI" id="CHEBI:58273"/>
        <dbReference type="ChEBI" id="CHEBI:58359"/>
        <dbReference type="ChEBI" id="CHEBI:59776"/>
        <dbReference type="ChEBI" id="CHEBI:597326"/>
        <dbReference type="EC" id="4.3.3.6"/>
    </reaction>
</comment>
<comment type="pathway">
    <text evidence="10">Cofactor biosynthesis; pyridoxal 5'-phosphate biosynthesis.</text>
</comment>
<dbReference type="EC" id="4.3.3.6" evidence="10"/>
<dbReference type="GO" id="GO:0008614">
    <property type="term" value="P:pyridoxine metabolic process"/>
    <property type="evidence" value="ECO:0007669"/>
    <property type="project" value="TreeGrafter"/>
</dbReference>
<evidence type="ECO:0000256" key="11">
    <source>
        <dbReference type="PIRSR" id="PIRSR005639-1"/>
    </source>
</evidence>
<evidence type="ECO:0000256" key="3">
    <source>
        <dbReference type="ARBA" id="ARBA00022898"/>
    </source>
</evidence>
<reference evidence="13 14" key="1">
    <citation type="submission" date="2018-12" db="EMBL/GenBank/DDBJ databases">
        <title>Corynebacterium sanguinis sp. nov., a clinically-associated and environmental corynebacterium.</title>
        <authorList>
            <person name="Gonzales-Siles L."/>
            <person name="Jaen-Luchoro D."/>
            <person name="Cardew S."/>
            <person name="Inganas E."/>
            <person name="Ohlen M."/>
            <person name="Jensie-Markopolous S."/>
            <person name="Pinyeiro-Iglesias B."/>
            <person name="Molin K."/>
            <person name="Skovbjerg S."/>
            <person name="Svensson-Stadler L."/>
            <person name="Funke G."/>
            <person name="Moore E.R.B."/>
        </authorList>
    </citation>
    <scope>NUCLEOTIDE SEQUENCE [LARGE SCALE GENOMIC DNA]</scope>
    <source>
        <strain evidence="13 14">58734</strain>
    </source>
</reference>
<comment type="subunit">
    <text evidence="9 10">In the presence of PdxS, forms a dodecamer of heterodimers. Only shows activity in the heterodimer.</text>
</comment>
<keyword evidence="4 10" id="KW-0315">Glutamine amidotransferase</keyword>
<dbReference type="PROSITE" id="PS51273">
    <property type="entry name" value="GATASE_TYPE_1"/>
    <property type="match status" value="1"/>
</dbReference>
<evidence type="ECO:0000256" key="6">
    <source>
        <dbReference type="ARBA" id="ARBA00047992"/>
    </source>
</evidence>
<dbReference type="PROSITE" id="PS51274">
    <property type="entry name" value="GATASE_COBBQ"/>
    <property type="match status" value="1"/>
</dbReference>
<comment type="catalytic activity">
    <reaction evidence="7 10">
        <text>L-glutamine + H2O = L-glutamate + NH4(+)</text>
        <dbReference type="Rhea" id="RHEA:15889"/>
        <dbReference type="ChEBI" id="CHEBI:15377"/>
        <dbReference type="ChEBI" id="CHEBI:28938"/>
        <dbReference type="ChEBI" id="CHEBI:29985"/>
        <dbReference type="ChEBI" id="CHEBI:58359"/>
        <dbReference type="EC" id="3.5.1.2"/>
    </reaction>
</comment>
<sequence length="191" mass="20089">MVRIGVLALQGGVREHVEMLEDLGAEVTLLRRAAELASLDGVVIPGGESSTIDRLMRIFSLDDALRTALHHGTPVLGTCAGLITLATEIVDPAPGQRSLGIIPMRVRRNAFGRQVDSAVEAIDSAYGQVTAAYIRAPEVVAVGEGVKVIATKGERIVGVETDSALAVSFHPELTGDTTIHARFLDKVASSA</sequence>
<dbReference type="FunFam" id="3.40.50.880:FF:000010">
    <property type="entry name" value="uncharacterized protein LOC100176842 isoform X2"/>
    <property type="match status" value="1"/>
</dbReference>
<dbReference type="AlphaFoldDB" id="A0A6C1TWS3"/>
<evidence type="ECO:0000313" key="14">
    <source>
        <dbReference type="Proteomes" id="UP000336646"/>
    </source>
</evidence>
<dbReference type="SUPFAM" id="SSF52317">
    <property type="entry name" value="Class I glutamine amidotransferase-like"/>
    <property type="match status" value="1"/>
</dbReference>
<dbReference type="HAMAP" id="MF_01615">
    <property type="entry name" value="PdxT"/>
    <property type="match status" value="1"/>
</dbReference>
<keyword evidence="2 10" id="KW-0378">Hydrolase</keyword>
<dbReference type="Proteomes" id="UP000336646">
    <property type="component" value="Unassembled WGS sequence"/>
</dbReference>
<dbReference type="InterPro" id="IPR002161">
    <property type="entry name" value="PdxT/SNO"/>
</dbReference>
<dbReference type="PIRSF" id="PIRSF005639">
    <property type="entry name" value="Glut_amidoT_SNO"/>
    <property type="match status" value="1"/>
</dbReference>
<comment type="caution">
    <text evidence="13">The sequence shown here is derived from an EMBL/GenBank/DDBJ whole genome shotgun (WGS) entry which is preliminary data.</text>
</comment>
<evidence type="ECO:0000256" key="12">
    <source>
        <dbReference type="PIRSR" id="PIRSR005639-2"/>
    </source>
</evidence>
<comment type="function">
    <text evidence="8 10">Catalyzes the hydrolysis of glutamine to glutamate and ammonia as part of the biosynthesis of pyridoxal 5'-phosphate. The resulting ammonia molecule is channeled to the active site of PdxS.</text>
</comment>
<dbReference type="PROSITE" id="PS01236">
    <property type="entry name" value="PDXT_SNO_1"/>
    <property type="match status" value="1"/>
</dbReference>
<dbReference type="UniPathway" id="UPA00245"/>
<evidence type="ECO:0000256" key="7">
    <source>
        <dbReference type="ARBA" id="ARBA00049534"/>
    </source>
</evidence>
<evidence type="ECO:0000256" key="10">
    <source>
        <dbReference type="HAMAP-Rule" id="MF_01615"/>
    </source>
</evidence>
<dbReference type="NCBIfam" id="TIGR03800">
    <property type="entry name" value="PLP_synth_Pdx2"/>
    <property type="match status" value="1"/>
</dbReference>
<comment type="similarity">
    <text evidence="1 10">Belongs to the glutaminase PdxT/SNO family.</text>
</comment>
<feature type="active site" description="Charge relay system" evidence="10 11">
    <location>
        <position position="170"/>
    </location>
</feature>
<dbReference type="InterPro" id="IPR029062">
    <property type="entry name" value="Class_I_gatase-like"/>
</dbReference>
<dbReference type="GO" id="GO:1903600">
    <property type="term" value="C:glutaminase complex"/>
    <property type="evidence" value="ECO:0007669"/>
    <property type="project" value="TreeGrafter"/>
</dbReference>
<gene>
    <name evidence="10 13" type="primary">pdxT</name>
    <name evidence="13" type="ORF">EKI59_06865</name>
</gene>
<organism evidence="13 14">
    <name type="scientific">Corynebacterium sanguinis</name>
    <dbReference type="NCBI Taxonomy" id="2594913"/>
    <lineage>
        <taxon>Bacteria</taxon>
        <taxon>Bacillati</taxon>
        <taxon>Actinomycetota</taxon>
        <taxon>Actinomycetes</taxon>
        <taxon>Mycobacteriales</taxon>
        <taxon>Corynebacteriaceae</taxon>
        <taxon>Corynebacterium</taxon>
    </lineage>
</organism>
<dbReference type="GO" id="GO:0004359">
    <property type="term" value="F:glutaminase activity"/>
    <property type="evidence" value="ECO:0007669"/>
    <property type="project" value="UniProtKB-UniRule"/>
</dbReference>
<dbReference type="EMBL" id="RXIR01000012">
    <property type="protein sequence ID" value="TVS28520.1"/>
    <property type="molecule type" value="Genomic_DNA"/>
</dbReference>
<evidence type="ECO:0000256" key="9">
    <source>
        <dbReference type="ARBA" id="ARBA00064749"/>
    </source>
</evidence>
<evidence type="ECO:0000256" key="4">
    <source>
        <dbReference type="ARBA" id="ARBA00022962"/>
    </source>
</evidence>
<evidence type="ECO:0000256" key="8">
    <source>
        <dbReference type="ARBA" id="ARBA00054599"/>
    </source>
</evidence>
<dbReference type="Gene3D" id="3.40.50.880">
    <property type="match status" value="1"/>
</dbReference>
<evidence type="ECO:0000256" key="2">
    <source>
        <dbReference type="ARBA" id="ARBA00022801"/>
    </source>
</evidence>
<name>A0A6C1TWS3_9CORY</name>
<dbReference type="GO" id="GO:0005829">
    <property type="term" value="C:cytosol"/>
    <property type="evidence" value="ECO:0007669"/>
    <property type="project" value="TreeGrafter"/>
</dbReference>
<dbReference type="GO" id="GO:0006543">
    <property type="term" value="P:L-glutamine catabolic process"/>
    <property type="evidence" value="ECO:0007669"/>
    <property type="project" value="UniProtKB-UniRule"/>
</dbReference>
<feature type="binding site" evidence="10 12">
    <location>
        <begin position="47"/>
        <end position="49"/>
    </location>
    <ligand>
        <name>L-glutamine</name>
        <dbReference type="ChEBI" id="CHEBI:58359"/>
    </ligand>
</feature>
<protein>
    <recommendedName>
        <fullName evidence="10">Pyridoxal 5'-phosphate synthase subunit PdxT</fullName>
        <ecNumber evidence="10">4.3.3.6</ecNumber>
    </recommendedName>
    <alternativeName>
        <fullName evidence="10">Pdx2</fullName>
    </alternativeName>
    <alternativeName>
        <fullName evidence="10">Pyridoxal 5'-phosphate synthase glutaminase subunit</fullName>
        <ecNumber evidence="10">3.5.1.2</ecNumber>
    </alternativeName>
</protein>
<dbReference type="PROSITE" id="PS51130">
    <property type="entry name" value="PDXT_SNO_2"/>
    <property type="match status" value="1"/>
</dbReference>
<feature type="active site" description="Charge relay system" evidence="10 11">
    <location>
        <position position="172"/>
    </location>
</feature>
<evidence type="ECO:0000313" key="13">
    <source>
        <dbReference type="EMBL" id="TVS28520.1"/>
    </source>
</evidence>
<feature type="active site" description="Nucleophile" evidence="10 11">
    <location>
        <position position="79"/>
    </location>
</feature>
<proteinExistence type="inferred from homology"/>
<dbReference type="InterPro" id="IPR021196">
    <property type="entry name" value="PdxT/SNO_CS"/>
</dbReference>
<dbReference type="GO" id="GO:0036381">
    <property type="term" value="F:pyridoxal 5'-phosphate synthase (glutamine hydrolysing) activity"/>
    <property type="evidence" value="ECO:0007669"/>
    <property type="project" value="UniProtKB-UniRule"/>
</dbReference>
<dbReference type="OrthoDB" id="9810320at2"/>
<dbReference type="PANTHER" id="PTHR31559">
    <property type="entry name" value="PYRIDOXAL 5'-PHOSPHATE SYNTHASE SUBUNIT SNO"/>
    <property type="match status" value="1"/>
</dbReference>